<proteinExistence type="predicted"/>
<keyword evidence="1" id="KW-0812">Transmembrane</keyword>
<dbReference type="PANTHER" id="PTHR24177">
    <property type="entry name" value="CASKIN"/>
    <property type="match status" value="1"/>
</dbReference>
<dbReference type="InterPro" id="IPR026961">
    <property type="entry name" value="PGG_dom"/>
</dbReference>
<dbReference type="OMA" id="WRIFTEE"/>
<keyword evidence="1" id="KW-0472">Membrane</keyword>
<dbReference type="AlphaFoldDB" id="A0A059CUG8"/>
<feature type="transmembrane region" description="Helical" evidence="1">
    <location>
        <begin position="317"/>
        <end position="337"/>
    </location>
</feature>
<sequence>MVFGKIQFLALCFSLSFFFFLFSLVPEIKRIHELKLRHKAAVKLAKKITEFFLERDLLFHATVKGNSELVKICIQFFPELIRISPSGDSLMTLAVKNRQERILSLFLKGSSKNELSLVPAPTPEEAVKMMLAAAKYDSNLEALTYVSGAAFEMQRELQWFKAVEKWLFPDLRTFKHEGKSYWRIFTEEHRELLVKGGEWVRNTAQSCMVVSTLIATILFAASYNVPKSISSIAGDPPLFVRKALIVFKISDGLGLLFSVLAILLFLAILTSRYEAKDFLRSLPTKIIMGLSCLFLSLACMLVAFVAAYIIVQQKRAEWVYMTIASLSLGPLLLFLILQMPLLWKMGKSTYGRGIFLPRNIWK</sequence>
<name>A0A059CUG8_EUCGR</name>
<feature type="domain" description="PGG" evidence="2">
    <location>
        <begin position="198"/>
        <end position="310"/>
    </location>
</feature>
<feature type="transmembrane region" description="Helical" evidence="1">
    <location>
        <begin position="290"/>
        <end position="311"/>
    </location>
</feature>
<evidence type="ECO:0000313" key="3">
    <source>
        <dbReference type="EMBL" id="KCW82118.1"/>
    </source>
</evidence>
<reference evidence="3" key="1">
    <citation type="submission" date="2013-07" db="EMBL/GenBank/DDBJ databases">
        <title>The genome of Eucalyptus grandis.</title>
        <authorList>
            <person name="Schmutz J."/>
            <person name="Hayes R."/>
            <person name="Myburg A."/>
            <person name="Tuskan G."/>
            <person name="Grattapaglia D."/>
            <person name="Rokhsar D.S."/>
        </authorList>
    </citation>
    <scope>NUCLEOTIDE SEQUENCE</scope>
    <source>
        <tissue evidence="3">Leaf extractions</tissue>
    </source>
</reference>
<dbReference type="PANTHER" id="PTHR24177:SF365">
    <property type="entry name" value="ANKYRIN REPEAT-CONTAINING PROTEIN NPR4-LIKE ISOFORM X1"/>
    <property type="match status" value="1"/>
</dbReference>
<dbReference type="InParanoid" id="A0A059CUG8"/>
<feature type="transmembrane region" description="Helical" evidence="1">
    <location>
        <begin position="245"/>
        <end position="269"/>
    </location>
</feature>
<dbReference type="STRING" id="71139.A0A059CUG8"/>
<accession>A0A059CUG8</accession>
<dbReference type="eggNOG" id="KOG0504">
    <property type="taxonomic scope" value="Eukaryota"/>
</dbReference>
<dbReference type="Gramene" id="KCW82118">
    <property type="protein sequence ID" value="KCW82118"/>
    <property type="gene ID" value="EUGRSUZ_C03500"/>
</dbReference>
<evidence type="ECO:0000259" key="2">
    <source>
        <dbReference type="Pfam" id="PF13962"/>
    </source>
</evidence>
<dbReference type="Pfam" id="PF13962">
    <property type="entry name" value="PGG"/>
    <property type="match status" value="1"/>
</dbReference>
<gene>
    <name evidence="3" type="ORF">EUGRSUZ_C03500</name>
</gene>
<dbReference type="GO" id="GO:0016020">
    <property type="term" value="C:membrane"/>
    <property type="evidence" value="ECO:0000318"/>
    <property type="project" value="GO_Central"/>
</dbReference>
<organism evidence="3">
    <name type="scientific">Eucalyptus grandis</name>
    <name type="common">Flooded gum</name>
    <dbReference type="NCBI Taxonomy" id="71139"/>
    <lineage>
        <taxon>Eukaryota</taxon>
        <taxon>Viridiplantae</taxon>
        <taxon>Streptophyta</taxon>
        <taxon>Embryophyta</taxon>
        <taxon>Tracheophyta</taxon>
        <taxon>Spermatophyta</taxon>
        <taxon>Magnoliopsida</taxon>
        <taxon>eudicotyledons</taxon>
        <taxon>Gunneridae</taxon>
        <taxon>Pentapetalae</taxon>
        <taxon>rosids</taxon>
        <taxon>malvids</taxon>
        <taxon>Myrtales</taxon>
        <taxon>Myrtaceae</taxon>
        <taxon>Myrtoideae</taxon>
        <taxon>Eucalypteae</taxon>
        <taxon>Eucalyptus</taxon>
    </lineage>
</organism>
<keyword evidence="1" id="KW-1133">Transmembrane helix</keyword>
<evidence type="ECO:0000256" key="1">
    <source>
        <dbReference type="SAM" id="Phobius"/>
    </source>
</evidence>
<dbReference type="EMBL" id="KK198755">
    <property type="protein sequence ID" value="KCW82118.1"/>
    <property type="molecule type" value="Genomic_DNA"/>
</dbReference>
<protein>
    <recommendedName>
        <fullName evidence="2">PGG domain-containing protein</fullName>
    </recommendedName>
</protein>
<feature type="transmembrane region" description="Helical" evidence="1">
    <location>
        <begin position="6"/>
        <end position="25"/>
    </location>
</feature>